<dbReference type="RefSeq" id="WP_201693264.1">
    <property type="nucleotide sequence ID" value="NZ_JAEQND010000020.1"/>
</dbReference>
<feature type="signal peptide" evidence="2">
    <location>
        <begin position="1"/>
        <end position="27"/>
    </location>
</feature>
<accession>A0ABS1JWQ9</accession>
<feature type="chain" id="PRO_5046227325" evidence="2">
    <location>
        <begin position="28"/>
        <end position="235"/>
    </location>
</feature>
<sequence>MLPVPSCFRLVCGALLALAGACPPAWAQPAAPGTGSIFTCIDSRGQRLTSDRPIIECLDREQKELKKDGTVRRTIGPSLTAQERAIAEERERKVADERQRQTDERRAQKALLARYPNQAAHDGERVKALRAAQDVIAAGQRRVAELEEQRRKLEQETEFYKDPARWPARLKRLIEENEQQIAAQQRFVAAQEEEKRRIDAQFDEELARLKALWAQLGPSTATSGAGGASGAPQRR</sequence>
<feature type="coiled-coil region" evidence="1">
    <location>
        <begin position="129"/>
        <end position="194"/>
    </location>
</feature>
<name>A0ABS1JWQ9_9BURK</name>
<organism evidence="3 4">
    <name type="scientific">Ramlibacter alkalitolerans</name>
    <dbReference type="NCBI Taxonomy" id="2039631"/>
    <lineage>
        <taxon>Bacteria</taxon>
        <taxon>Pseudomonadati</taxon>
        <taxon>Pseudomonadota</taxon>
        <taxon>Betaproteobacteria</taxon>
        <taxon>Burkholderiales</taxon>
        <taxon>Comamonadaceae</taxon>
        <taxon>Ramlibacter</taxon>
    </lineage>
</organism>
<protein>
    <submittedName>
        <fullName evidence="3">DUF4124 domain-containing protein</fullName>
    </submittedName>
</protein>
<evidence type="ECO:0000313" key="4">
    <source>
        <dbReference type="Proteomes" id="UP000622707"/>
    </source>
</evidence>
<comment type="caution">
    <text evidence="3">The sequence shown here is derived from an EMBL/GenBank/DDBJ whole genome shotgun (WGS) entry which is preliminary data.</text>
</comment>
<keyword evidence="2" id="KW-0732">Signal</keyword>
<dbReference type="Proteomes" id="UP000622707">
    <property type="component" value="Unassembled WGS sequence"/>
</dbReference>
<keyword evidence="4" id="KW-1185">Reference proteome</keyword>
<proteinExistence type="predicted"/>
<evidence type="ECO:0000256" key="2">
    <source>
        <dbReference type="SAM" id="SignalP"/>
    </source>
</evidence>
<reference evidence="3 4" key="1">
    <citation type="journal article" date="2017" name="Int. J. Syst. Evol. Microbiol.">
        <title>Ramlibacter alkalitolerans sp. nov., alkali-tolerant bacterium isolated from soil of ginseng.</title>
        <authorList>
            <person name="Lee D.H."/>
            <person name="Cha C.J."/>
        </authorList>
    </citation>
    <scope>NUCLEOTIDE SEQUENCE [LARGE SCALE GENOMIC DNA]</scope>
    <source>
        <strain evidence="3 4">KACC 19305</strain>
    </source>
</reference>
<gene>
    <name evidence="3" type="ORF">JI746_26230</name>
</gene>
<evidence type="ECO:0000313" key="3">
    <source>
        <dbReference type="EMBL" id="MBL0428632.1"/>
    </source>
</evidence>
<keyword evidence="1" id="KW-0175">Coiled coil</keyword>
<dbReference type="EMBL" id="JAEQND010000020">
    <property type="protein sequence ID" value="MBL0428632.1"/>
    <property type="molecule type" value="Genomic_DNA"/>
</dbReference>
<evidence type="ECO:0000256" key="1">
    <source>
        <dbReference type="SAM" id="Coils"/>
    </source>
</evidence>